<evidence type="ECO:0000313" key="8">
    <source>
        <dbReference type="Ensembl" id="ENSMZEP00005016180.1"/>
    </source>
</evidence>
<dbReference type="PANTHER" id="PTHR24242:SF359">
    <property type="entry name" value="ODORANT RECEPTOR-RELATED"/>
    <property type="match status" value="1"/>
</dbReference>
<keyword evidence="6" id="KW-0675">Receptor</keyword>
<keyword evidence="5" id="KW-0297">G-protein coupled receptor</keyword>
<dbReference type="Ensembl" id="ENSMZET00005016695.1">
    <property type="protein sequence ID" value="ENSMZEP00005016180.1"/>
    <property type="gene ID" value="ENSMZEG00005012153.1"/>
</dbReference>
<organism evidence="8 9">
    <name type="scientific">Maylandia zebra</name>
    <name type="common">zebra mbuna</name>
    <dbReference type="NCBI Taxonomy" id="106582"/>
    <lineage>
        <taxon>Eukaryota</taxon>
        <taxon>Metazoa</taxon>
        <taxon>Chordata</taxon>
        <taxon>Craniata</taxon>
        <taxon>Vertebrata</taxon>
        <taxon>Euteleostomi</taxon>
        <taxon>Actinopterygii</taxon>
        <taxon>Neopterygii</taxon>
        <taxon>Teleostei</taxon>
        <taxon>Neoteleostei</taxon>
        <taxon>Acanthomorphata</taxon>
        <taxon>Ovalentaria</taxon>
        <taxon>Cichlomorphae</taxon>
        <taxon>Cichliformes</taxon>
        <taxon>Cichlidae</taxon>
        <taxon>African cichlids</taxon>
        <taxon>Pseudocrenilabrinae</taxon>
        <taxon>Haplochromini</taxon>
        <taxon>Maylandia</taxon>
        <taxon>Maylandia zebra complex</taxon>
    </lineage>
</organism>
<dbReference type="Proteomes" id="UP000265160">
    <property type="component" value="LG16"/>
</dbReference>
<evidence type="ECO:0000256" key="1">
    <source>
        <dbReference type="ARBA" id="ARBA00004651"/>
    </source>
</evidence>
<evidence type="ECO:0000256" key="4">
    <source>
        <dbReference type="ARBA" id="ARBA00022725"/>
    </source>
</evidence>
<accession>A0A3P9C1P8</accession>
<dbReference type="InterPro" id="IPR050939">
    <property type="entry name" value="Olfactory_GPCR1"/>
</dbReference>
<dbReference type="GeneTree" id="ENSGT00950000183023"/>
<protein>
    <recommendedName>
        <fullName evidence="10">G-protein coupled receptors family 1 profile domain-containing protein</fullName>
    </recommendedName>
</protein>
<keyword evidence="7" id="KW-0472">Membrane</keyword>
<reference evidence="8" key="2">
    <citation type="submission" date="2025-08" db="UniProtKB">
        <authorList>
            <consortium name="Ensembl"/>
        </authorList>
    </citation>
    <scope>IDENTIFICATION</scope>
</reference>
<evidence type="ECO:0000256" key="3">
    <source>
        <dbReference type="ARBA" id="ARBA00022606"/>
    </source>
</evidence>
<keyword evidence="9" id="KW-1185">Reference proteome</keyword>
<reference evidence="8" key="3">
    <citation type="submission" date="2025-09" db="UniProtKB">
        <authorList>
            <consortium name="Ensembl"/>
        </authorList>
    </citation>
    <scope>IDENTIFICATION</scope>
</reference>
<dbReference type="AlphaFoldDB" id="A0A3P9C1P8"/>
<evidence type="ECO:0000313" key="9">
    <source>
        <dbReference type="Proteomes" id="UP000265160"/>
    </source>
</evidence>
<reference evidence="8 9" key="1">
    <citation type="journal article" date="2014" name="Nature">
        <title>The genomic substrate for adaptive radiation in African cichlid fish.</title>
        <authorList>
            <person name="Brawand D."/>
            <person name="Wagner C.E."/>
            <person name="Li Y.I."/>
            <person name="Malinsky M."/>
            <person name="Keller I."/>
            <person name="Fan S."/>
            <person name="Simakov O."/>
            <person name="Ng A.Y."/>
            <person name="Lim Z.W."/>
            <person name="Bezault E."/>
            <person name="Turner-Maier J."/>
            <person name="Johnson J."/>
            <person name="Alcazar R."/>
            <person name="Noh H.J."/>
            <person name="Russell P."/>
            <person name="Aken B."/>
            <person name="Alfoldi J."/>
            <person name="Amemiya C."/>
            <person name="Azzouzi N."/>
            <person name="Baroiller J.F."/>
            <person name="Barloy-Hubler F."/>
            <person name="Berlin A."/>
            <person name="Bloomquist R."/>
            <person name="Carleton K.L."/>
            <person name="Conte M.A."/>
            <person name="D'Cotta H."/>
            <person name="Eshel O."/>
            <person name="Gaffney L."/>
            <person name="Galibert F."/>
            <person name="Gante H.F."/>
            <person name="Gnerre S."/>
            <person name="Greuter L."/>
            <person name="Guyon R."/>
            <person name="Haddad N.S."/>
            <person name="Haerty W."/>
            <person name="Harris R.M."/>
            <person name="Hofmann H.A."/>
            <person name="Hourlier T."/>
            <person name="Hulata G."/>
            <person name="Jaffe D.B."/>
            <person name="Lara M."/>
            <person name="Lee A.P."/>
            <person name="MacCallum I."/>
            <person name="Mwaiko S."/>
            <person name="Nikaido M."/>
            <person name="Nishihara H."/>
            <person name="Ozouf-Costaz C."/>
            <person name="Penman D.J."/>
            <person name="Przybylski D."/>
            <person name="Rakotomanga M."/>
            <person name="Renn S.C.P."/>
            <person name="Ribeiro F.J."/>
            <person name="Ron M."/>
            <person name="Salzburger W."/>
            <person name="Sanchez-Pulido L."/>
            <person name="Santos M.E."/>
            <person name="Searle S."/>
            <person name="Sharpe T."/>
            <person name="Swofford R."/>
            <person name="Tan F.J."/>
            <person name="Williams L."/>
            <person name="Young S."/>
            <person name="Yin S."/>
            <person name="Okada N."/>
            <person name="Kocher T.D."/>
            <person name="Miska E.A."/>
            <person name="Lander E.S."/>
            <person name="Venkatesh B."/>
            <person name="Fernald R.D."/>
            <person name="Meyer A."/>
            <person name="Ponting C.P."/>
            <person name="Streelman J.T."/>
            <person name="Lindblad-Toh K."/>
            <person name="Seehausen O."/>
            <person name="Di Palma F."/>
        </authorList>
    </citation>
    <scope>NUCLEOTIDE SEQUENCE</scope>
</reference>
<keyword evidence="5" id="KW-0807">Transducer</keyword>
<sequence length="77" mass="8872">MDNQSNERSFILSGFNETMNFTVPLFSVTLLYYCVILFFNISLVLLIVLDESLHEPMYIFVSSLCINSSLDCQAFIF</sequence>
<dbReference type="GO" id="GO:0007608">
    <property type="term" value="P:sensory perception of smell"/>
    <property type="evidence" value="ECO:0007669"/>
    <property type="project" value="UniProtKB-KW"/>
</dbReference>
<dbReference type="PANTHER" id="PTHR24242">
    <property type="entry name" value="G-PROTEIN COUPLED RECEPTOR"/>
    <property type="match status" value="1"/>
</dbReference>
<keyword evidence="4" id="KW-0552">Olfaction</keyword>
<keyword evidence="7" id="KW-1133">Transmembrane helix</keyword>
<comment type="subcellular location">
    <subcellularLocation>
        <location evidence="1">Cell membrane</location>
        <topology evidence="1">Multi-pass membrane protein</topology>
    </subcellularLocation>
</comment>
<evidence type="ECO:0000256" key="2">
    <source>
        <dbReference type="ARBA" id="ARBA00022475"/>
    </source>
</evidence>
<keyword evidence="3" id="KW-0716">Sensory transduction</keyword>
<proteinExistence type="predicted"/>
<evidence type="ECO:0008006" key="10">
    <source>
        <dbReference type="Google" id="ProtNLM"/>
    </source>
</evidence>
<evidence type="ECO:0000256" key="5">
    <source>
        <dbReference type="ARBA" id="ARBA00023040"/>
    </source>
</evidence>
<dbReference type="GO" id="GO:0004930">
    <property type="term" value="F:G protein-coupled receptor activity"/>
    <property type="evidence" value="ECO:0007669"/>
    <property type="project" value="UniProtKB-KW"/>
</dbReference>
<keyword evidence="2" id="KW-1003">Cell membrane</keyword>
<evidence type="ECO:0000256" key="7">
    <source>
        <dbReference type="SAM" id="Phobius"/>
    </source>
</evidence>
<name>A0A3P9C1P8_9CICH</name>
<dbReference type="SUPFAM" id="SSF81321">
    <property type="entry name" value="Family A G protein-coupled receptor-like"/>
    <property type="match status" value="1"/>
</dbReference>
<feature type="transmembrane region" description="Helical" evidence="7">
    <location>
        <begin position="30"/>
        <end position="49"/>
    </location>
</feature>
<dbReference type="GO" id="GO:0005886">
    <property type="term" value="C:plasma membrane"/>
    <property type="evidence" value="ECO:0007669"/>
    <property type="project" value="UniProtKB-SubCell"/>
</dbReference>
<evidence type="ECO:0000256" key="6">
    <source>
        <dbReference type="ARBA" id="ARBA00023170"/>
    </source>
</evidence>
<keyword evidence="7" id="KW-0812">Transmembrane</keyword>